<accession>A0A067BT11</accession>
<reference evidence="2 3" key="1">
    <citation type="journal article" date="2013" name="PLoS Genet.">
        <title>Distinctive expansion of potential virulence genes in the genome of the oomycete fish pathogen Saprolegnia parasitica.</title>
        <authorList>
            <person name="Jiang R.H."/>
            <person name="de Bruijn I."/>
            <person name="Haas B.J."/>
            <person name="Belmonte R."/>
            <person name="Lobach L."/>
            <person name="Christie J."/>
            <person name="van den Ackerveken G."/>
            <person name="Bottin A."/>
            <person name="Bulone V."/>
            <person name="Diaz-Moreno S.M."/>
            <person name="Dumas B."/>
            <person name="Fan L."/>
            <person name="Gaulin E."/>
            <person name="Govers F."/>
            <person name="Grenville-Briggs L.J."/>
            <person name="Horner N.R."/>
            <person name="Levin J.Z."/>
            <person name="Mammella M."/>
            <person name="Meijer H.J."/>
            <person name="Morris P."/>
            <person name="Nusbaum C."/>
            <person name="Oome S."/>
            <person name="Phillips A.J."/>
            <person name="van Rooyen D."/>
            <person name="Rzeszutek E."/>
            <person name="Saraiva M."/>
            <person name="Secombes C.J."/>
            <person name="Seidl M.F."/>
            <person name="Snel B."/>
            <person name="Stassen J.H."/>
            <person name="Sykes S."/>
            <person name="Tripathy S."/>
            <person name="van den Berg H."/>
            <person name="Vega-Arreguin J.C."/>
            <person name="Wawra S."/>
            <person name="Young S.K."/>
            <person name="Zeng Q."/>
            <person name="Dieguez-Uribeondo J."/>
            <person name="Russ C."/>
            <person name="Tyler B.M."/>
            <person name="van West P."/>
        </authorList>
    </citation>
    <scope>NUCLEOTIDE SEQUENCE [LARGE SCALE GENOMIC DNA]</scope>
    <source>
        <strain evidence="2 3">CBS 223.65</strain>
    </source>
</reference>
<dbReference type="KEGG" id="spar:SPRG_12404"/>
<organism evidence="2 3">
    <name type="scientific">Saprolegnia parasitica (strain CBS 223.65)</name>
    <dbReference type="NCBI Taxonomy" id="695850"/>
    <lineage>
        <taxon>Eukaryota</taxon>
        <taxon>Sar</taxon>
        <taxon>Stramenopiles</taxon>
        <taxon>Oomycota</taxon>
        <taxon>Saprolegniomycetes</taxon>
        <taxon>Saprolegniales</taxon>
        <taxon>Saprolegniaceae</taxon>
        <taxon>Saprolegnia</taxon>
    </lineage>
</organism>
<dbReference type="GeneID" id="24134364"/>
<gene>
    <name evidence="2" type="ORF">SPRG_12404</name>
</gene>
<keyword evidence="3" id="KW-1185">Reference proteome</keyword>
<dbReference type="EMBL" id="KK583288">
    <property type="protein sequence ID" value="KDO21398.1"/>
    <property type="molecule type" value="Genomic_DNA"/>
</dbReference>
<proteinExistence type="predicted"/>
<dbReference type="Proteomes" id="UP000030745">
    <property type="component" value="Unassembled WGS sequence"/>
</dbReference>
<feature type="region of interest" description="Disordered" evidence="1">
    <location>
        <begin position="55"/>
        <end position="75"/>
    </location>
</feature>
<name>A0A067BT11_SAPPC</name>
<evidence type="ECO:0000313" key="3">
    <source>
        <dbReference type="Proteomes" id="UP000030745"/>
    </source>
</evidence>
<dbReference type="RefSeq" id="XP_012207846.1">
    <property type="nucleotide sequence ID" value="XM_012352456.1"/>
</dbReference>
<dbReference type="AlphaFoldDB" id="A0A067BT11"/>
<protein>
    <submittedName>
        <fullName evidence="2">Uncharacterized protein</fullName>
    </submittedName>
</protein>
<dbReference type="VEuPathDB" id="FungiDB:SPRG_12404"/>
<evidence type="ECO:0000256" key="1">
    <source>
        <dbReference type="SAM" id="MobiDB-lite"/>
    </source>
</evidence>
<sequence length="244" mass="27944">MSWVWKHFGRLKSDPKKAPLAPLPTSYAVRAWLPSWLPVRDCLVTVHKKSQFIESPASRPLQRRRNPTPPQRFRGRLDHGISKDNADYLARVRINFVDFLEREQRSTVSPASLKKIACRSWVHLFKLVVVNLWWHKNGCHHRLVVRIAAHSNAYQERVFSLCKLIDSPLPQNIGNTKFEMLLVLALDKRTMSAERELVKVLEATTTASESATKLIHLNGNIDNDETEASFIVVETLRSAAKCYA</sequence>
<evidence type="ECO:0000313" key="2">
    <source>
        <dbReference type="EMBL" id="KDO21398.1"/>
    </source>
</evidence>